<dbReference type="Pfam" id="PF13185">
    <property type="entry name" value="GAF_2"/>
    <property type="match status" value="1"/>
</dbReference>
<protein>
    <submittedName>
        <fullName evidence="2">GAF and ANTAR domain-containing protein</fullName>
    </submittedName>
</protein>
<dbReference type="InterPro" id="IPR003018">
    <property type="entry name" value="GAF"/>
</dbReference>
<dbReference type="InterPro" id="IPR005561">
    <property type="entry name" value="ANTAR"/>
</dbReference>
<name>A0ABS7P6T0_9NOCA</name>
<accession>A0ABS7P6T0</accession>
<evidence type="ECO:0000313" key="2">
    <source>
        <dbReference type="EMBL" id="MBY6368127.1"/>
    </source>
</evidence>
<dbReference type="Proteomes" id="UP000825228">
    <property type="component" value="Unassembled WGS sequence"/>
</dbReference>
<dbReference type="SUPFAM" id="SSF55781">
    <property type="entry name" value="GAF domain-like"/>
    <property type="match status" value="1"/>
</dbReference>
<evidence type="ECO:0000313" key="3">
    <source>
        <dbReference type="Proteomes" id="UP000825228"/>
    </source>
</evidence>
<dbReference type="EMBL" id="JABUBU010000018">
    <property type="protein sequence ID" value="MBY6368127.1"/>
    <property type="molecule type" value="Genomic_DNA"/>
</dbReference>
<dbReference type="SMART" id="SM01012">
    <property type="entry name" value="ANTAR"/>
    <property type="match status" value="1"/>
</dbReference>
<keyword evidence="3" id="KW-1185">Reference proteome</keyword>
<dbReference type="RefSeq" id="WP_222685545.1">
    <property type="nucleotide sequence ID" value="NZ_JABUBT010000065.1"/>
</dbReference>
<comment type="caution">
    <text evidence="2">The sequence shown here is derived from an EMBL/GenBank/DDBJ whole genome shotgun (WGS) entry which is preliminary data.</text>
</comment>
<feature type="domain" description="ANTAR" evidence="1">
    <location>
        <begin position="163"/>
        <end position="223"/>
    </location>
</feature>
<evidence type="ECO:0000259" key="1">
    <source>
        <dbReference type="SMART" id="SM01012"/>
    </source>
</evidence>
<dbReference type="InterPro" id="IPR029016">
    <property type="entry name" value="GAF-like_dom_sf"/>
</dbReference>
<sequence>MNPEPEDSEAAAQHPSFTGVRNIVEACARLTEVDGAAVALLGTSRNVRQLVYATDPRSLRLDELQFTVGEGPCVDAHRDDQPVRIHDITGPEAMLRWPMFSHGARELGVRGLFAYPLGVDVPFGVLEMHRLTPGDLTPTEHDAALTCAASLTNGILATFAHPAFAEPSGTPASTDPFDRTSVYLAAGMVAVQLRVSTAVAMDRLRAHAFALDRSLIEVAAEVVSRRLAFRDEGDRS</sequence>
<dbReference type="Gene3D" id="3.30.450.40">
    <property type="match status" value="1"/>
</dbReference>
<proteinExistence type="predicted"/>
<reference evidence="2 3" key="1">
    <citation type="submission" date="2020-06" db="EMBL/GenBank/DDBJ databases">
        <title>Taxonomy, biology and ecology of Rhodococcus bacteria occurring in California pistachio and other woody hosts as revealed by genome sequence analyses.</title>
        <authorList>
            <person name="Gai Y."/>
            <person name="Riely B."/>
        </authorList>
    </citation>
    <scope>NUCLEOTIDE SEQUENCE [LARGE SCALE GENOMIC DNA]</scope>
    <source>
        <strain evidence="2 3">BP-281</strain>
    </source>
</reference>
<organism evidence="2 3">
    <name type="scientific">Rhodococcoides corynebacterioides</name>
    <dbReference type="NCBI Taxonomy" id="53972"/>
    <lineage>
        <taxon>Bacteria</taxon>
        <taxon>Bacillati</taxon>
        <taxon>Actinomycetota</taxon>
        <taxon>Actinomycetes</taxon>
        <taxon>Mycobacteriales</taxon>
        <taxon>Nocardiaceae</taxon>
        <taxon>Rhodococcoides</taxon>
    </lineage>
</organism>
<gene>
    <name evidence="2" type="ORF">HQ603_15335</name>
</gene>